<keyword evidence="5" id="KW-0548">Nucleotidyltransferase</keyword>
<evidence type="ECO:0000256" key="9">
    <source>
        <dbReference type="ARBA" id="ARBA00022759"/>
    </source>
</evidence>
<dbReference type="AlphaFoldDB" id="A0A8U0R326"/>
<dbReference type="InterPro" id="IPR001611">
    <property type="entry name" value="Leu-rich_rpt"/>
</dbReference>
<dbReference type="InterPro" id="IPR041373">
    <property type="entry name" value="RT_RNaseH"/>
</dbReference>
<dbReference type="Proteomes" id="UP000808372">
    <property type="component" value="Chromosome 8"/>
</dbReference>
<keyword evidence="3" id="KW-0433">Leucine-rich repeat</keyword>
<dbReference type="SMART" id="SM00369">
    <property type="entry name" value="LRR_TYP"/>
    <property type="match status" value="3"/>
</dbReference>
<dbReference type="GO" id="GO:0016787">
    <property type="term" value="F:hydrolase activity"/>
    <property type="evidence" value="ECO:0007669"/>
    <property type="project" value="UniProtKB-KW"/>
</dbReference>
<sequence length="639" mass="72853">MALEEWRHWLEGAKHPFIVWTDHKNLEYLRPAKRLNYRQGPRTSSQLSRRYNPTATTLEPETILPTSCLATALSWGIGKQVREAQRSQPNPEGMFVPDAAFLQACLPPGGPWPSLAAPKKVFRCPSGCSCSKETIICVGTSSVPRTMPNDINSLSIVNGSLAEITEAMFSLMPSLQLLLLNSNSLTTIKDDAFYGLPHLEYLFIEGNKIETIAKNALRGLRDVTHLSLANNNMRALPRDLFHDLDSLLELDLRGNIFQCDCENKWLMMWLKNTNATVSDVNCAGPIEMKGKRLNDLPIPPDECISTDFVRHQSIPTQALSADIFSHKEDIYVAMADPNYNSCVVMEWDHIEMNFRPFDNITGKSVVGCKSVLIDNHVLVIVTQLFGGSHIYKFDDQQNKFTKFQTIEVFNISKPNDIEVFQIAGEWYFIIVDSSKAGLSTLYKWNDQTDRNETGFYSYQFLHEWFRDTDAEFVELDGKSHLILASRSQAPVIYLWNKSSQKFQLHSEIPNVDDVVAVKAFQVDEELYLAMTCYIGDSKVLKWTSKQFTEVQALPSRGAMVLQPFSFKDRHYLALGSDYSFTQIYLWDEEIKMFSKFKDIYVQSPRSFNVVSTDRRNFLFSSSFKGKTMVFEHVIVDISL</sequence>
<organism evidence="14 15">
    <name type="scientific">Salvelinus namaycush</name>
    <name type="common">Lake trout</name>
    <name type="synonym">Salmo namaycush</name>
    <dbReference type="NCBI Taxonomy" id="8040"/>
    <lineage>
        <taxon>Eukaryota</taxon>
        <taxon>Metazoa</taxon>
        <taxon>Chordata</taxon>
        <taxon>Craniata</taxon>
        <taxon>Vertebrata</taxon>
        <taxon>Euteleostomi</taxon>
        <taxon>Actinopterygii</taxon>
        <taxon>Neopterygii</taxon>
        <taxon>Teleostei</taxon>
        <taxon>Protacanthopterygii</taxon>
        <taxon>Salmoniformes</taxon>
        <taxon>Salmonidae</taxon>
        <taxon>Salmoninae</taxon>
        <taxon>Salvelinus</taxon>
    </lineage>
</organism>
<dbReference type="InterPro" id="IPR009039">
    <property type="entry name" value="EAR"/>
</dbReference>
<dbReference type="PROSITE" id="PS50912">
    <property type="entry name" value="EAR"/>
    <property type="match status" value="7"/>
</dbReference>
<keyword evidence="14" id="KW-1185">Reference proteome</keyword>
<evidence type="ECO:0000256" key="4">
    <source>
        <dbReference type="ARBA" id="ARBA00022679"/>
    </source>
</evidence>
<dbReference type="GO" id="GO:0005615">
    <property type="term" value="C:extracellular space"/>
    <property type="evidence" value="ECO:0007669"/>
    <property type="project" value="TreeGrafter"/>
</dbReference>
<dbReference type="PANTHER" id="PTHR24367:SF21">
    <property type="entry name" value="LEUCINE-RICH REPEAT LGI FAMILY MEMBER 2"/>
    <property type="match status" value="1"/>
</dbReference>
<dbReference type="GO" id="GO:0004519">
    <property type="term" value="F:endonuclease activity"/>
    <property type="evidence" value="ECO:0007669"/>
    <property type="project" value="UniProtKB-KW"/>
</dbReference>
<keyword evidence="6" id="KW-0540">Nuclease</keyword>
<dbReference type="InterPro" id="IPR003591">
    <property type="entry name" value="Leu-rich_rpt_typical-subtyp"/>
</dbReference>
<dbReference type="Gene3D" id="3.80.10.10">
    <property type="entry name" value="Ribonuclease Inhibitor"/>
    <property type="match status" value="1"/>
</dbReference>
<evidence type="ECO:0000256" key="2">
    <source>
        <dbReference type="ARBA" id="ARBA00022525"/>
    </source>
</evidence>
<gene>
    <name evidence="15" type="primary">LOC120052163</name>
</gene>
<keyword evidence="2" id="KW-0964">Secreted</keyword>
<evidence type="ECO:0000313" key="15">
    <source>
        <dbReference type="RefSeq" id="XP_038854923.1"/>
    </source>
</evidence>
<dbReference type="InterPro" id="IPR051295">
    <property type="entry name" value="LGI_related"/>
</dbReference>
<comment type="subcellular location">
    <subcellularLocation>
        <location evidence="1">Secreted</location>
    </subcellularLocation>
</comment>
<dbReference type="GO" id="GO:1904862">
    <property type="term" value="P:inhibitory synapse assembly"/>
    <property type="evidence" value="ECO:0007669"/>
    <property type="project" value="TreeGrafter"/>
</dbReference>
<dbReference type="PANTHER" id="PTHR24367">
    <property type="entry name" value="LEUCINE-RICH REPEAT-CONTAINING PROTEIN"/>
    <property type="match status" value="1"/>
</dbReference>
<keyword evidence="10" id="KW-0378">Hydrolase</keyword>
<keyword evidence="4" id="KW-0808">Transferase</keyword>
<dbReference type="GO" id="GO:0003964">
    <property type="term" value="F:RNA-directed DNA polymerase activity"/>
    <property type="evidence" value="ECO:0007669"/>
    <property type="project" value="UniProtKB-KW"/>
</dbReference>
<name>A0A8U0R326_SALNM</name>
<dbReference type="InterPro" id="IPR032675">
    <property type="entry name" value="LRR_dom_sf"/>
</dbReference>
<dbReference type="InterPro" id="IPR005492">
    <property type="entry name" value="EPTP"/>
</dbReference>
<keyword evidence="11" id="KW-0695">RNA-directed DNA polymerase</keyword>
<dbReference type="FunFam" id="3.80.10.10:FF:000017">
    <property type="entry name" value="leucine-rich repeat LGI family member 3"/>
    <property type="match status" value="1"/>
</dbReference>
<reference evidence="15" key="1">
    <citation type="submission" date="2025-08" db="UniProtKB">
        <authorList>
            <consortium name="RefSeq"/>
        </authorList>
    </citation>
    <scope>IDENTIFICATION</scope>
    <source>
        <tissue evidence="15">White muscle</tissue>
    </source>
</reference>
<evidence type="ECO:0000256" key="12">
    <source>
        <dbReference type="ARBA" id="ARBA00023180"/>
    </source>
</evidence>
<dbReference type="SUPFAM" id="SSF50978">
    <property type="entry name" value="WD40 repeat-like"/>
    <property type="match status" value="1"/>
</dbReference>
<evidence type="ECO:0000256" key="3">
    <source>
        <dbReference type="ARBA" id="ARBA00022614"/>
    </source>
</evidence>
<dbReference type="Pfam" id="PF17917">
    <property type="entry name" value="RT_RNaseH"/>
    <property type="match status" value="1"/>
</dbReference>
<dbReference type="SUPFAM" id="SSF52058">
    <property type="entry name" value="L domain-like"/>
    <property type="match status" value="1"/>
</dbReference>
<keyword evidence="12" id="KW-0325">Glycoprotein</keyword>
<keyword evidence="8" id="KW-0677">Repeat</keyword>
<keyword evidence="9" id="KW-0255">Endonuclease</keyword>
<evidence type="ECO:0000256" key="8">
    <source>
        <dbReference type="ARBA" id="ARBA00022737"/>
    </source>
</evidence>
<protein>
    <submittedName>
        <fullName evidence="15">Leucine-rich repeat LGI family member 2-like</fullName>
    </submittedName>
</protein>
<dbReference type="InterPro" id="IPR036322">
    <property type="entry name" value="WD40_repeat_dom_sf"/>
</dbReference>
<evidence type="ECO:0000256" key="5">
    <source>
        <dbReference type="ARBA" id="ARBA00022695"/>
    </source>
</evidence>
<dbReference type="GeneID" id="120052163"/>
<dbReference type="KEGG" id="snh:120052163"/>
<keyword evidence="7" id="KW-0732">Signal</keyword>
<evidence type="ECO:0000256" key="1">
    <source>
        <dbReference type="ARBA" id="ARBA00004613"/>
    </source>
</evidence>
<accession>A0A8U0R326</accession>
<feature type="domain" description="Reverse transcriptase RNase H-like" evidence="13">
    <location>
        <begin position="2"/>
        <end position="39"/>
    </location>
</feature>
<evidence type="ECO:0000256" key="6">
    <source>
        <dbReference type="ARBA" id="ARBA00022722"/>
    </source>
</evidence>
<dbReference type="Pfam" id="PF13855">
    <property type="entry name" value="LRR_8"/>
    <property type="match status" value="1"/>
</dbReference>
<dbReference type="RefSeq" id="XP_038854923.1">
    <property type="nucleotide sequence ID" value="XM_038998995.1"/>
</dbReference>
<dbReference type="Pfam" id="PF03736">
    <property type="entry name" value="EPTP"/>
    <property type="match status" value="7"/>
</dbReference>
<proteinExistence type="predicted"/>
<evidence type="ECO:0000256" key="11">
    <source>
        <dbReference type="ARBA" id="ARBA00022918"/>
    </source>
</evidence>
<evidence type="ECO:0000313" key="14">
    <source>
        <dbReference type="Proteomes" id="UP000808372"/>
    </source>
</evidence>
<evidence type="ECO:0000259" key="13">
    <source>
        <dbReference type="Pfam" id="PF17917"/>
    </source>
</evidence>
<evidence type="ECO:0000256" key="7">
    <source>
        <dbReference type="ARBA" id="ARBA00022729"/>
    </source>
</evidence>
<evidence type="ECO:0000256" key="10">
    <source>
        <dbReference type="ARBA" id="ARBA00022801"/>
    </source>
</evidence>